<keyword evidence="2" id="KW-0732">Signal</keyword>
<dbReference type="OrthoDB" id="5906139at2"/>
<organism evidence="3 4">
    <name type="scientific">Aeromonas molluscorum 848</name>
    <dbReference type="NCBI Taxonomy" id="1268236"/>
    <lineage>
        <taxon>Bacteria</taxon>
        <taxon>Pseudomonadati</taxon>
        <taxon>Pseudomonadota</taxon>
        <taxon>Gammaproteobacteria</taxon>
        <taxon>Aeromonadales</taxon>
        <taxon>Aeromonadaceae</taxon>
        <taxon>Aeromonas</taxon>
    </lineage>
</organism>
<accession>R1H0G7</accession>
<proteinExistence type="predicted"/>
<feature type="region of interest" description="Disordered" evidence="1">
    <location>
        <begin position="59"/>
        <end position="84"/>
    </location>
</feature>
<sequence>MKKLLLCLSLSLITLGAQAGVINPDCTPEKAVKGAAMKATVGVGGRCSVAETAKDSVGLDDKKGKVSDAKDSVSDSRNKVGNVVDNPAKAASKAVIK</sequence>
<dbReference type="RefSeq" id="WP_005906410.1">
    <property type="nucleotide sequence ID" value="NZ_AQGQ01000133.1"/>
</dbReference>
<feature type="chain" id="PRO_5004352025" description="Periplasmic protein" evidence="2">
    <location>
        <begin position="20"/>
        <end position="97"/>
    </location>
</feature>
<feature type="signal peptide" evidence="2">
    <location>
        <begin position="1"/>
        <end position="19"/>
    </location>
</feature>
<protein>
    <recommendedName>
        <fullName evidence="5">Periplasmic protein</fullName>
    </recommendedName>
</protein>
<dbReference type="AlphaFoldDB" id="R1H0G7"/>
<evidence type="ECO:0000256" key="1">
    <source>
        <dbReference type="SAM" id="MobiDB-lite"/>
    </source>
</evidence>
<dbReference type="EMBL" id="AQGQ01000133">
    <property type="protein sequence ID" value="EOD54111.1"/>
    <property type="molecule type" value="Genomic_DNA"/>
</dbReference>
<dbReference type="Proteomes" id="UP000013526">
    <property type="component" value="Unassembled WGS sequence"/>
</dbReference>
<gene>
    <name evidence="3" type="ORF">G113_16088</name>
</gene>
<name>R1H0G7_9GAMM</name>
<evidence type="ECO:0008006" key="5">
    <source>
        <dbReference type="Google" id="ProtNLM"/>
    </source>
</evidence>
<keyword evidence="4" id="KW-1185">Reference proteome</keyword>
<evidence type="ECO:0000313" key="3">
    <source>
        <dbReference type="EMBL" id="EOD54111.1"/>
    </source>
</evidence>
<evidence type="ECO:0000256" key="2">
    <source>
        <dbReference type="SAM" id="SignalP"/>
    </source>
</evidence>
<dbReference type="PATRIC" id="fig|1268236.3.peg.3153"/>
<evidence type="ECO:0000313" key="4">
    <source>
        <dbReference type="Proteomes" id="UP000013526"/>
    </source>
</evidence>
<reference evidence="3 4" key="1">
    <citation type="journal article" date="2013" name="Genome Announc.">
        <title>Draft Genome Sequence of Aeromonas molluscorum Strain 848TT, Isolated from Bivalve Molluscs.</title>
        <authorList>
            <person name="Spataro N."/>
            <person name="Farfan M."/>
            <person name="Albarral V."/>
            <person name="Sanglas A."/>
            <person name="Loren J.G."/>
            <person name="Fuste M.C."/>
            <person name="Bosch E."/>
        </authorList>
    </citation>
    <scope>NUCLEOTIDE SEQUENCE [LARGE SCALE GENOMIC DNA]</scope>
    <source>
        <strain evidence="3 4">848</strain>
    </source>
</reference>
<comment type="caution">
    <text evidence="3">The sequence shown here is derived from an EMBL/GenBank/DDBJ whole genome shotgun (WGS) entry which is preliminary data.</text>
</comment>
<feature type="compositionally biased region" description="Basic and acidic residues" evidence="1">
    <location>
        <begin position="59"/>
        <end position="78"/>
    </location>
</feature>